<dbReference type="AlphaFoldDB" id="A0A8K0DPE3"/>
<feature type="domain" description="VAN3-binding protein-like auxin canalisation" evidence="1">
    <location>
        <begin position="86"/>
        <end position="291"/>
    </location>
</feature>
<dbReference type="PANTHER" id="PTHR31351">
    <property type="entry name" value="EXPRESSED PROTEIN"/>
    <property type="match status" value="1"/>
</dbReference>
<evidence type="ECO:0000313" key="4">
    <source>
        <dbReference type="Proteomes" id="UP000796880"/>
    </source>
</evidence>
<dbReference type="GO" id="GO:0010305">
    <property type="term" value="P:leaf vascular tissue pattern formation"/>
    <property type="evidence" value="ECO:0007669"/>
    <property type="project" value="TreeGrafter"/>
</dbReference>
<keyword evidence="4" id="KW-1185">Reference proteome</keyword>
<accession>A0A8K0DPE3</accession>
<dbReference type="OrthoDB" id="1166243at2759"/>
<dbReference type="Pfam" id="PF05703">
    <property type="entry name" value="Auxin_canalis"/>
    <property type="match status" value="1"/>
</dbReference>
<dbReference type="GO" id="GO:0010087">
    <property type="term" value="P:phloem or xylem histogenesis"/>
    <property type="evidence" value="ECO:0007669"/>
    <property type="project" value="TreeGrafter"/>
</dbReference>
<gene>
    <name evidence="3" type="ORF">FNV43_RR23800</name>
</gene>
<dbReference type="Pfam" id="PF08458">
    <property type="entry name" value="PH_2"/>
    <property type="match status" value="1"/>
</dbReference>
<name>A0A8K0DPE3_9ROSA</name>
<organism evidence="3 4">
    <name type="scientific">Rhamnella rubrinervis</name>
    <dbReference type="NCBI Taxonomy" id="2594499"/>
    <lineage>
        <taxon>Eukaryota</taxon>
        <taxon>Viridiplantae</taxon>
        <taxon>Streptophyta</taxon>
        <taxon>Embryophyta</taxon>
        <taxon>Tracheophyta</taxon>
        <taxon>Spermatophyta</taxon>
        <taxon>Magnoliopsida</taxon>
        <taxon>eudicotyledons</taxon>
        <taxon>Gunneridae</taxon>
        <taxon>Pentapetalae</taxon>
        <taxon>rosids</taxon>
        <taxon>fabids</taxon>
        <taxon>Rosales</taxon>
        <taxon>Rhamnaceae</taxon>
        <taxon>rhamnoid group</taxon>
        <taxon>Rhamneae</taxon>
        <taxon>Rhamnella</taxon>
    </lineage>
</organism>
<dbReference type="Proteomes" id="UP000796880">
    <property type="component" value="Unassembled WGS sequence"/>
</dbReference>
<dbReference type="GO" id="GO:0009734">
    <property type="term" value="P:auxin-activated signaling pathway"/>
    <property type="evidence" value="ECO:0007669"/>
    <property type="project" value="TreeGrafter"/>
</dbReference>
<evidence type="ECO:0000313" key="3">
    <source>
        <dbReference type="EMBL" id="KAF3432698.1"/>
    </source>
</evidence>
<feature type="domain" description="Pleckstrin-like plant" evidence="2">
    <location>
        <begin position="306"/>
        <end position="398"/>
    </location>
</feature>
<comment type="caution">
    <text evidence="3">The sequence shown here is derived from an EMBL/GenBank/DDBJ whole genome shotgun (WGS) entry which is preliminary data.</text>
</comment>
<evidence type="ECO:0008006" key="5">
    <source>
        <dbReference type="Google" id="ProtNLM"/>
    </source>
</evidence>
<dbReference type="InterPro" id="IPR008546">
    <property type="entry name" value="VAN3-bd-like_auxin_canal"/>
</dbReference>
<evidence type="ECO:0000259" key="1">
    <source>
        <dbReference type="Pfam" id="PF05703"/>
    </source>
</evidence>
<dbReference type="InterPro" id="IPR040269">
    <property type="entry name" value="VAB"/>
</dbReference>
<proteinExistence type="predicted"/>
<sequence length="400" mass="44165">MVRWSLGAELVNAYLEKKKPLLLVAAAAAAALPWRFLIALSMPWSSSVAHGAHLPLTSNRHLHRGCWKTTNHNWHIQSCSYFLQNMVMIHNNYNSEEHERDVDDRFISQEQEQKLEIEEVNEITGQSTNSLSRVDDIWMNSKHKRRGWFRGQSLASLLRQHKVKKKEENRLHTANVQAAISITQLAAAIAGYAANGCIGPASKDDMNAAMKGGAVASVKNMDNIVATAAALLATVCAETAESVGAHTSRVASAINSGLACQTTADMVTLVATTATCLRGVTALKSRAMENAYSLRNQEELAVKAQLSIVTPSGHRRQAWVSIYSKHNQLILSLQIKYLGIIARTKEYKILHAMEKNMESQGQGHSITVKSHVGNIMLVFKDENQSLHWISSISNLLKTHS</sequence>
<evidence type="ECO:0000259" key="2">
    <source>
        <dbReference type="Pfam" id="PF08458"/>
    </source>
</evidence>
<dbReference type="PANTHER" id="PTHR31351:SF30">
    <property type="entry name" value="VAN3-BINDING PROTEIN-LIKE"/>
    <property type="match status" value="1"/>
</dbReference>
<reference evidence="3" key="1">
    <citation type="submission" date="2020-03" db="EMBL/GenBank/DDBJ databases">
        <title>A high-quality chromosome-level genome assembly of a woody plant with both climbing and erect habits, Rhamnella rubrinervis.</title>
        <authorList>
            <person name="Lu Z."/>
            <person name="Yang Y."/>
            <person name="Zhu X."/>
            <person name="Sun Y."/>
        </authorList>
    </citation>
    <scope>NUCLEOTIDE SEQUENCE</scope>
    <source>
        <strain evidence="3">BYM</strain>
        <tissue evidence="3">Leaf</tissue>
    </source>
</reference>
<protein>
    <recommendedName>
        <fullName evidence="5">VAN3-binding protein-like auxin canalisation domain-containing protein</fullName>
    </recommendedName>
</protein>
<dbReference type="EMBL" id="VOIH02000011">
    <property type="protein sequence ID" value="KAF3432698.1"/>
    <property type="molecule type" value="Genomic_DNA"/>
</dbReference>
<dbReference type="InterPro" id="IPR013666">
    <property type="entry name" value="PH_pln"/>
</dbReference>